<dbReference type="EMBL" id="KU686213">
    <property type="protein sequence ID" value="AOV62244.1"/>
    <property type="molecule type" value="Genomic_DNA"/>
</dbReference>
<name>A0A1D8KUK6_9CAUD</name>
<sequence>MKLNHKFNKRAKVEDRIILSKSGTLSKFTKNLQTIAGYQNPDRYDPDKYKGDAFEWFAEYFFKVFSCDKMFLYITDYEPNQGSDYGVDGLGKYVLDTLKQVALQVKFKSNQSSTLSAKNDSLSNFGVHAYTKHGIEIKSEYIVIFTNCSGIEQSTYKIYCDQIRCIDKEIISRYVDNNESFWGGLEEYVTPKTVTSQSTSPTT</sequence>
<protein>
    <submittedName>
        <fullName evidence="1">Uncharacterized protein</fullName>
    </submittedName>
</protein>
<gene>
    <name evidence="1" type="ORF">S420910_054</name>
</gene>
<reference evidence="1 2" key="1">
    <citation type="journal article" date="2016" name="Virology">
        <title>The genomic content and context of auxiliary metabolic genes in marine cyanomyoviruses.</title>
        <authorList>
            <person name="Crummett L.T."/>
            <person name="Puxty R.J."/>
            <person name="Weihe C."/>
            <person name="Marston M.F."/>
            <person name="Martiny J.B."/>
        </authorList>
    </citation>
    <scope>NUCLEOTIDE SEQUENCE [LARGE SCALE GENOMIC DNA]</scope>
    <source>
        <strain evidence="1">0910SB42</strain>
    </source>
</reference>
<evidence type="ECO:0000313" key="1">
    <source>
        <dbReference type="EMBL" id="AOV62244.1"/>
    </source>
</evidence>
<organism evidence="1 2">
    <name type="scientific">Synechococcus phage S-CAM7</name>
    <dbReference type="NCBI Taxonomy" id="1883368"/>
    <lineage>
        <taxon>Viruses</taxon>
        <taxon>Duplodnaviria</taxon>
        <taxon>Heunggongvirae</taxon>
        <taxon>Uroviricota</taxon>
        <taxon>Caudoviricetes</taxon>
        <taxon>Pantevenvirales</taxon>
        <taxon>Kyanoviridae</taxon>
        <taxon>Mazuvirus</taxon>
        <taxon>Mazuvirus scam7</taxon>
    </lineage>
</organism>
<proteinExistence type="predicted"/>
<evidence type="ECO:0000313" key="2">
    <source>
        <dbReference type="Proteomes" id="UP000226384"/>
    </source>
</evidence>
<dbReference type="Proteomes" id="UP000226384">
    <property type="component" value="Segment"/>
</dbReference>
<accession>A0A1D8KUK6</accession>